<keyword evidence="9" id="KW-1003">Cell membrane</keyword>
<dbReference type="EMBL" id="CP121689">
    <property type="protein sequence ID" value="WZL76716.1"/>
    <property type="molecule type" value="Genomic_DNA"/>
</dbReference>
<dbReference type="InterPro" id="IPR026593">
    <property type="entry name" value="SecY"/>
</dbReference>
<keyword evidence="3 9" id="KW-0813">Transport</keyword>
<dbReference type="NCBIfam" id="TIGR00967">
    <property type="entry name" value="3a0501s007"/>
    <property type="match status" value="1"/>
</dbReference>
<protein>
    <recommendedName>
        <fullName evidence="9 10">Protein translocase subunit SecY</fullName>
    </recommendedName>
</protein>
<evidence type="ECO:0000256" key="4">
    <source>
        <dbReference type="ARBA" id="ARBA00022692"/>
    </source>
</evidence>
<feature type="transmembrane region" description="Helical" evidence="9">
    <location>
        <begin position="112"/>
        <end position="131"/>
    </location>
</feature>
<organism evidence="13 14">
    <name type="scientific">Thermatribacter velox</name>
    <dbReference type="NCBI Taxonomy" id="3039681"/>
    <lineage>
        <taxon>Bacteria</taxon>
        <taxon>Pseudomonadati</taxon>
        <taxon>Atribacterota</taxon>
        <taxon>Atribacteria</taxon>
        <taxon>Atribacterales</taxon>
        <taxon>Thermatribacteraceae</taxon>
        <taxon>Thermatribacter</taxon>
    </lineage>
</organism>
<comment type="subcellular location">
    <subcellularLocation>
        <location evidence="9">Cell membrane</location>
        <topology evidence="9">Multi-pass membrane protein</topology>
    </subcellularLocation>
    <subcellularLocation>
        <location evidence="1 11">Membrane</location>
        <topology evidence="1 11">Multi-pass membrane protein</topology>
    </subcellularLocation>
</comment>
<feature type="transmembrane region" description="Helical" evidence="9">
    <location>
        <begin position="359"/>
        <end position="378"/>
    </location>
</feature>
<evidence type="ECO:0000256" key="5">
    <source>
        <dbReference type="ARBA" id="ARBA00022927"/>
    </source>
</evidence>
<comment type="function">
    <text evidence="9 10">The central subunit of the protein translocation channel SecYEG. Consists of two halves formed by TMs 1-5 and 6-10. These two domains form a lateral gate at the front which open onto the bilayer between TMs 2 and 7, and are clamped together by SecE at the back. The channel is closed by both a pore ring composed of hydrophobic SecY resides and a short helix (helix 2A) on the extracellular side of the membrane which forms a plug. The plug probably moves laterally to allow the channel to open. The ring and the pore may move independently.</text>
</comment>
<dbReference type="PROSITE" id="PS00756">
    <property type="entry name" value="SECY_2"/>
    <property type="match status" value="1"/>
</dbReference>
<keyword evidence="8 9" id="KW-0472">Membrane</keyword>
<comment type="similarity">
    <text evidence="2 9 12">Belongs to the SecY/SEC61-alpha family.</text>
</comment>
<dbReference type="Proteomes" id="UP001461341">
    <property type="component" value="Chromosome"/>
</dbReference>
<feature type="transmembrane region" description="Helical" evidence="9">
    <location>
        <begin position="204"/>
        <end position="224"/>
    </location>
</feature>
<evidence type="ECO:0000313" key="14">
    <source>
        <dbReference type="Proteomes" id="UP001461341"/>
    </source>
</evidence>
<keyword evidence="6 9" id="KW-1133">Transmembrane helix</keyword>
<dbReference type="HAMAP" id="MF_01465">
    <property type="entry name" value="SecY"/>
    <property type="match status" value="1"/>
</dbReference>
<evidence type="ECO:0000256" key="6">
    <source>
        <dbReference type="ARBA" id="ARBA00022989"/>
    </source>
</evidence>
<dbReference type="InterPro" id="IPR030659">
    <property type="entry name" value="SecY_CS"/>
</dbReference>
<proteinExistence type="inferred from homology"/>
<evidence type="ECO:0000256" key="12">
    <source>
        <dbReference type="RuleBase" id="RU004349"/>
    </source>
</evidence>
<gene>
    <name evidence="9 13" type="primary">secY</name>
    <name evidence="13" type="ORF">QBE54_02985</name>
</gene>
<dbReference type="SUPFAM" id="SSF103491">
    <property type="entry name" value="Preprotein translocase SecY subunit"/>
    <property type="match status" value="1"/>
</dbReference>
<feature type="transmembrane region" description="Helical" evidence="9">
    <location>
        <begin position="384"/>
        <end position="404"/>
    </location>
</feature>
<evidence type="ECO:0000313" key="13">
    <source>
        <dbReference type="EMBL" id="WZL76716.1"/>
    </source>
</evidence>
<evidence type="ECO:0000256" key="10">
    <source>
        <dbReference type="RuleBase" id="RU000537"/>
    </source>
</evidence>
<dbReference type="InterPro" id="IPR002208">
    <property type="entry name" value="SecY/SEC61-alpha"/>
</dbReference>
<evidence type="ECO:0000256" key="11">
    <source>
        <dbReference type="RuleBase" id="RU003484"/>
    </source>
</evidence>
<dbReference type="Pfam" id="PF00344">
    <property type="entry name" value="SecY"/>
    <property type="match status" value="1"/>
</dbReference>
<feature type="transmembrane region" description="Helical" evidence="9">
    <location>
        <begin position="303"/>
        <end position="323"/>
    </location>
</feature>
<sequence length="423" mass="46711">MWDSLVKLFKIPDLKRKVVFTLLMLVVFRIGAHIPVPGIDPKALANVFSQGGLLGFLDMFAGGALSNFSILALGIMPYINSSIIMQLLTAVVPKLEELAKSGEEGRDKITQYTRWGTILLAMIQGFGITVWMENLGVLPAVGWGYRATIILTLTAGSIFLMWLGDMISDFGVGNGVSLIIFGGIVARIAPQIVRTTSMIRVGEINPFLFAINLIVWILIIAMVVEFQEAQRRIPVQYAKRVVGRRVYGGQSTHIPIRVIQGGVIPIIFASSILLFPATIAQFFQGSSFMKSVADMLSPNSALYLSLYAALIIFFTYFYTAVTFNPAELADNMKKYGGFIPGIRPGRSTVEYLDRCLSRITLWGAIFLAFIAIIPNILVRVTNITTFYFGGTAILIMVGVAIETVRQLEAQLLMRHYEGFIRKS</sequence>
<comment type="subunit">
    <text evidence="9">Component of the Sec protein translocase complex. Heterotrimer consisting of SecY, SecE and SecG subunits. The heterotrimers can form oligomers, although 1 heterotrimer is thought to be able to translocate proteins. Interacts with the ribosome. Interacts with SecDF, and other proteins may be involved. Interacts with SecA.</text>
</comment>
<dbReference type="RefSeq" id="WP_369018880.1">
    <property type="nucleotide sequence ID" value="NZ_CP121689.1"/>
</dbReference>
<dbReference type="PIRSF" id="PIRSF004557">
    <property type="entry name" value="SecY"/>
    <property type="match status" value="1"/>
</dbReference>
<keyword evidence="7 9" id="KW-0811">Translocation</keyword>
<evidence type="ECO:0000256" key="1">
    <source>
        <dbReference type="ARBA" id="ARBA00004141"/>
    </source>
</evidence>
<feature type="transmembrane region" description="Helical" evidence="9">
    <location>
        <begin position="143"/>
        <end position="163"/>
    </location>
</feature>
<evidence type="ECO:0000256" key="7">
    <source>
        <dbReference type="ARBA" id="ARBA00023010"/>
    </source>
</evidence>
<dbReference type="Gene3D" id="1.10.3370.10">
    <property type="entry name" value="SecY subunit domain"/>
    <property type="match status" value="1"/>
</dbReference>
<dbReference type="PROSITE" id="PS00755">
    <property type="entry name" value="SECY_1"/>
    <property type="match status" value="1"/>
</dbReference>
<feature type="transmembrane region" description="Helical" evidence="9">
    <location>
        <begin position="20"/>
        <end position="39"/>
    </location>
</feature>
<evidence type="ECO:0000256" key="3">
    <source>
        <dbReference type="ARBA" id="ARBA00022448"/>
    </source>
</evidence>
<feature type="transmembrane region" description="Helical" evidence="9">
    <location>
        <begin position="263"/>
        <end position="283"/>
    </location>
</feature>
<accession>A0ABZ2YEY4</accession>
<dbReference type="InterPro" id="IPR023201">
    <property type="entry name" value="SecY_dom_sf"/>
</dbReference>
<dbReference type="PANTHER" id="PTHR10906">
    <property type="entry name" value="SECY/SEC61-ALPHA FAMILY MEMBER"/>
    <property type="match status" value="1"/>
</dbReference>
<name>A0ABZ2YEY4_9BACT</name>
<reference evidence="13 14" key="1">
    <citation type="submission" date="2023-03" db="EMBL/GenBank/DDBJ databases">
        <title>Novel Species.</title>
        <authorList>
            <person name="Ma S."/>
        </authorList>
    </citation>
    <scope>NUCLEOTIDE SEQUENCE [LARGE SCALE GENOMIC DNA]</scope>
    <source>
        <strain evidence="13 14">B11</strain>
    </source>
</reference>
<keyword evidence="4 9" id="KW-0812">Transmembrane</keyword>
<keyword evidence="14" id="KW-1185">Reference proteome</keyword>
<keyword evidence="5 9" id="KW-0653">Protein transport</keyword>
<feature type="transmembrane region" description="Helical" evidence="9">
    <location>
        <begin position="59"/>
        <end position="79"/>
    </location>
</feature>
<evidence type="ECO:0000256" key="8">
    <source>
        <dbReference type="ARBA" id="ARBA00023136"/>
    </source>
</evidence>
<feature type="transmembrane region" description="Helical" evidence="9">
    <location>
        <begin position="170"/>
        <end position="192"/>
    </location>
</feature>
<evidence type="ECO:0000256" key="9">
    <source>
        <dbReference type="HAMAP-Rule" id="MF_01465"/>
    </source>
</evidence>
<dbReference type="PRINTS" id="PR00303">
    <property type="entry name" value="SECYTRNLCASE"/>
</dbReference>
<evidence type="ECO:0000256" key="2">
    <source>
        <dbReference type="ARBA" id="ARBA00005751"/>
    </source>
</evidence>